<comment type="caution">
    <text evidence="1">The sequence shown here is derived from an EMBL/GenBank/DDBJ whole genome shotgun (WGS) entry which is preliminary data.</text>
</comment>
<dbReference type="RefSeq" id="WP_302244805.1">
    <property type="nucleotide sequence ID" value="NZ_JAULJQ010000011.1"/>
</dbReference>
<dbReference type="Proteomes" id="UP001171111">
    <property type="component" value="Unassembled WGS sequence"/>
</dbReference>
<reference evidence="1 2" key="1">
    <citation type="submission" date="2023-06" db="EMBL/GenBank/DDBJ databases">
        <title>Campylobacter magnum sp. nov., isolated from cecal contents of domestic pigs (Sus scrofa domesticus).</title>
        <authorList>
            <person name="Papic B."/>
            <person name="Gruntar I."/>
        </authorList>
    </citation>
    <scope>NUCLEOTIDE SEQUENCE [LARGE SCALE GENOMIC DNA]</scope>
    <source>
        <strain evidence="2">34484-21</strain>
    </source>
</reference>
<evidence type="ECO:0000313" key="1">
    <source>
        <dbReference type="EMBL" id="MDO2410025.1"/>
    </source>
</evidence>
<dbReference type="NCBIfam" id="TIGR02757">
    <property type="entry name" value="TIGR02757 family protein"/>
    <property type="match status" value="1"/>
</dbReference>
<proteinExistence type="predicted"/>
<dbReference type="InterPro" id="IPR014127">
    <property type="entry name" value="CHP02757"/>
</dbReference>
<organism evidence="1 2">
    <name type="scientific">Campylobacter magnus</name>
    <dbReference type="NCBI Taxonomy" id="3026462"/>
    <lineage>
        <taxon>Bacteria</taxon>
        <taxon>Pseudomonadati</taxon>
        <taxon>Campylobacterota</taxon>
        <taxon>Epsilonproteobacteria</taxon>
        <taxon>Campylobacterales</taxon>
        <taxon>Campylobacteraceae</taxon>
        <taxon>Campylobacter</taxon>
    </lineage>
</organism>
<name>A0ABT8T962_9BACT</name>
<accession>A0ABT8T962</accession>
<dbReference type="Pfam" id="PF09674">
    <property type="entry name" value="DUF2400"/>
    <property type="match status" value="1"/>
</dbReference>
<protein>
    <submittedName>
        <fullName evidence="1">TIGR02757 family protein</fullName>
    </submittedName>
</protein>
<keyword evidence="2" id="KW-1185">Reference proteome</keyword>
<sequence>MNLKELLDNEYKAFSNEQGLIMAADPLQIARTLKNPALMLACALFSYGNAKAIVKFLSSLNFDNLSANKGKIYRFQNSSDCDEIFKIILKLSELDIEDIIINGAKNGKEFYIENGINALIKKIYELSSYRSAGLEFYFGKIFEKSPKSPLKRYNMWLRWLVRTSDIDLGLFRRISPRELILPLDTHTHKVSLALGLCKRSQYDFKAAKEITERLKEFDSDDPIKYDFALYRLGQSGKIKELLKK</sequence>
<gene>
    <name evidence="1" type="ORF">Q2362_08000</name>
</gene>
<dbReference type="EMBL" id="JAULJQ010000011">
    <property type="protein sequence ID" value="MDO2410025.1"/>
    <property type="molecule type" value="Genomic_DNA"/>
</dbReference>
<evidence type="ECO:0000313" key="2">
    <source>
        <dbReference type="Proteomes" id="UP001171111"/>
    </source>
</evidence>